<comment type="catalytic activity">
    <reaction evidence="1">
        <text>[protein]-peptidylproline (omega=180) = [protein]-peptidylproline (omega=0)</text>
        <dbReference type="Rhea" id="RHEA:16237"/>
        <dbReference type="Rhea" id="RHEA-COMP:10747"/>
        <dbReference type="Rhea" id="RHEA-COMP:10748"/>
        <dbReference type="ChEBI" id="CHEBI:83833"/>
        <dbReference type="ChEBI" id="CHEBI:83834"/>
        <dbReference type="EC" id="5.2.1.8"/>
    </reaction>
</comment>
<evidence type="ECO:0000256" key="5">
    <source>
        <dbReference type="ARBA" id="ARBA00023235"/>
    </source>
</evidence>
<reference evidence="8 9" key="1">
    <citation type="submission" date="2018-05" db="EMBL/GenBank/DDBJ databases">
        <title>Brachybacterium sp. M1HQ-2T, whole genome shotgun sequence.</title>
        <authorList>
            <person name="Tuo L."/>
        </authorList>
    </citation>
    <scope>NUCLEOTIDE SEQUENCE [LARGE SCALE GENOMIC DNA]</scope>
    <source>
        <strain evidence="8 9">M1HQ-2</strain>
    </source>
</reference>
<dbReference type="OrthoDB" id="4775280at2"/>
<dbReference type="PROSITE" id="PS51257">
    <property type="entry name" value="PROKAR_LIPOPROTEIN"/>
    <property type="match status" value="1"/>
</dbReference>
<dbReference type="Proteomes" id="UP000245590">
    <property type="component" value="Unassembled WGS sequence"/>
</dbReference>
<keyword evidence="3 7" id="KW-0732">Signal</keyword>
<dbReference type="InterPro" id="IPR050245">
    <property type="entry name" value="PrsA_foldase"/>
</dbReference>
<evidence type="ECO:0000256" key="3">
    <source>
        <dbReference type="ARBA" id="ARBA00022729"/>
    </source>
</evidence>
<feature type="signal peptide" evidence="7">
    <location>
        <begin position="1"/>
        <end position="29"/>
    </location>
</feature>
<accession>A0A2U2RGS7</accession>
<feature type="compositionally biased region" description="Basic and acidic residues" evidence="6">
    <location>
        <begin position="266"/>
        <end position="278"/>
    </location>
</feature>
<dbReference type="Pfam" id="PF13624">
    <property type="entry name" value="SurA_N_3"/>
    <property type="match status" value="1"/>
</dbReference>
<gene>
    <name evidence="8" type="ORF">DEO23_14855</name>
</gene>
<keyword evidence="4" id="KW-0697">Rotamase</keyword>
<feature type="compositionally biased region" description="Low complexity" evidence="6">
    <location>
        <begin position="32"/>
        <end position="51"/>
    </location>
</feature>
<dbReference type="AlphaFoldDB" id="A0A2U2RGS7"/>
<dbReference type="RefSeq" id="WP_109276813.1">
    <property type="nucleotide sequence ID" value="NZ_QFKX01000007.1"/>
</dbReference>
<dbReference type="GO" id="GO:0003755">
    <property type="term" value="F:peptidyl-prolyl cis-trans isomerase activity"/>
    <property type="evidence" value="ECO:0007669"/>
    <property type="project" value="UniProtKB-KW"/>
</dbReference>
<evidence type="ECO:0000256" key="2">
    <source>
        <dbReference type="ARBA" id="ARBA00013194"/>
    </source>
</evidence>
<dbReference type="SUPFAM" id="SSF109998">
    <property type="entry name" value="Triger factor/SurA peptide-binding domain-like"/>
    <property type="match status" value="1"/>
</dbReference>
<feature type="region of interest" description="Disordered" evidence="6">
    <location>
        <begin position="149"/>
        <end position="278"/>
    </location>
</feature>
<dbReference type="InterPro" id="IPR027304">
    <property type="entry name" value="Trigger_fact/SurA_dom_sf"/>
</dbReference>
<feature type="compositionally biased region" description="Gly residues" evidence="6">
    <location>
        <begin position="223"/>
        <end position="232"/>
    </location>
</feature>
<keyword evidence="5" id="KW-0413">Isomerase</keyword>
<evidence type="ECO:0000256" key="6">
    <source>
        <dbReference type="SAM" id="MobiDB-lite"/>
    </source>
</evidence>
<feature type="compositionally biased region" description="Low complexity" evidence="6">
    <location>
        <begin position="91"/>
        <end position="106"/>
    </location>
</feature>
<dbReference type="EMBL" id="QFKX01000007">
    <property type="protein sequence ID" value="PWH05073.1"/>
    <property type="molecule type" value="Genomic_DNA"/>
</dbReference>
<evidence type="ECO:0000313" key="9">
    <source>
        <dbReference type="Proteomes" id="UP000245590"/>
    </source>
</evidence>
<protein>
    <recommendedName>
        <fullName evidence="2">peptidylprolyl isomerase</fullName>
        <ecNumber evidence="2">5.2.1.8</ecNumber>
    </recommendedName>
</protein>
<dbReference type="EC" id="5.2.1.8" evidence="2"/>
<comment type="caution">
    <text evidence="8">The sequence shown here is derived from an EMBL/GenBank/DDBJ whole genome shotgun (WGS) entry which is preliminary data.</text>
</comment>
<feature type="region of interest" description="Disordered" evidence="6">
    <location>
        <begin position="91"/>
        <end position="117"/>
    </location>
</feature>
<feature type="chain" id="PRO_5038436325" description="peptidylprolyl isomerase" evidence="7">
    <location>
        <begin position="30"/>
        <end position="278"/>
    </location>
</feature>
<feature type="compositionally biased region" description="Polar residues" evidence="6">
    <location>
        <begin position="54"/>
        <end position="63"/>
    </location>
</feature>
<feature type="compositionally biased region" description="Basic and acidic residues" evidence="6">
    <location>
        <begin position="187"/>
        <end position="214"/>
    </location>
</feature>
<dbReference type="Gene3D" id="1.10.4030.10">
    <property type="entry name" value="Porin chaperone SurA, peptide-binding domain"/>
    <property type="match status" value="1"/>
</dbReference>
<dbReference type="PANTHER" id="PTHR47245">
    <property type="entry name" value="PEPTIDYLPROLYL ISOMERASE"/>
    <property type="match status" value="1"/>
</dbReference>
<feature type="compositionally biased region" description="Basic and acidic residues" evidence="6">
    <location>
        <begin position="160"/>
        <end position="179"/>
    </location>
</feature>
<feature type="region of interest" description="Disordered" evidence="6">
    <location>
        <begin position="25"/>
        <end position="79"/>
    </location>
</feature>
<evidence type="ECO:0000256" key="1">
    <source>
        <dbReference type="ARBA" id="ARBA00000971"/>
    </source>
</evidence>
<keyword evidence="9" id="KW-1185">Reference proteome</keyword>
<dbReference type="PANTHER" id="PTHR47245:SF1">
    <property type="entry name" value="FOLDASE PROTEIN PRSA"/>
    <property type="match status" value="1"/>
</dbReference>
<sequence>MTTAIRRTLATVTVAAALALTACSGGQGADEAGSGKQADSQQQSSASDAGGLQDQKSQEQGQPDLSGIPKTVAEVNGKKISKDEFTQSYKAQYQQAAMSQQSGGQAPDQDDLKKQVADQLVDTELLTQAADKAGVKASDKDIDSTLDQIAKQNGMSSGDDVVKAMEKQGSSEKKVREDAASQFELTKYIDKKADISDPSEKELKKQYEQLKEQSKASQQQQQQGGGQSGASGGSSQQVPKYEDVKGQLAQQAKTQEEGKAAQSIAKDLRKDADVKVNL</sequence>
<evidence type="ECO:0000313" key="8">
    <source>
        <dbReference type="EMBL" id="PWH05073.1"/>
    </source>
</evidence>
<organism evidence="8 9">
    <name type="scientific">Brachybacterium endophyticum</name>
    <dbReference type="NCBI Taxonomy" id="2182385"/>
    <lineage>
        <taxon>Bacteria</taxon>
        <taxon>Bacillati</taxon>
        <taxon>Actinomycetota</taxon>
        <taxon>Actinomycetes</taxon>
        <taxon>Micrococcales</taxon>
        <taxon>Dermabacteraceae</taxon>
        <taxon>Brachybacterium</taxon>
    </lineage>
</organism>
<evidence type="ECO:0000256" key="7">
    <source>
        <dbReference type="SAM" id="SignalP"/>
    </source>
</evidence>
<evidence type="ECO:0000256" key="4">
    <source>
        <dbReference type="ARBA" id="ARBA00023110"/>
    </source>
</evidence>
<name>A0A2U2RGS7_9MICO</name>
<proteinExistence type="predicted"/>